<proteinExistence type="predicted"/>
<dbReference type="GO" id="GO:0006355">
    <property type="term" value="P:regulation of DNA-templated transcription"/>
    <property type="evidence" value="ECO:0007669"/>
    <property type="project" value="InterPro"/>
</dbReference>
<reference evidence="5" key="1">
    <citation type="submission" date="2023-03" db="EMBL/GenBank/DDBJ databases">
        <title>Andean soil-derived lignocellulolytic bacterial consortium as a source of novel taxa and putative plastic-active enzymes.</title>
        <authorList>
            <person name="Diaz-Garcia L."/>
            <person name="Chuvochina M."/>
            <person name="Feuerriegel G."/>
            <person name="Bunk B."/>
            <person name="Sproer C."/>
            <person name="Streit W.R."/>
            <person name="Rodriguez L.M."/>
            <person name="Overmann J."/>
            <person name="Jimenez D.J."/>
        </authorList>
    </citation>
    <scope>NUCLEOTIDE SEQUENCE</scope>
    <source>
        <strain evidence="5">MAG 833</strain>
    </source>
</reference>
<sequence length="206" mass="22212">MEMLTERERECLRLVHAHHNSKQIARALGIKPGTVDKHCENAARKLQVESRIAAALVLAASETTPTNSHPETLPMAATTVGERNEAAEGRPHDAYRRHHSAGQLARNGNHSHGSGDDGYETDDGSTPGGRDAQASDLSDARRSHDRSVLYRLGHDGREVQPVDIGYRQLGSILVVFGVAAAAAWIVTALAGAEQFALLLQKLRYGG</sequence>
<dbReference type="GO" id="GO:0003677">
    <property type="term" value="F:DNA binding"/>
    <property type="evidence" value="ECO:0007669"/>
    <property type="project" value="UniProtKB-KW"/>
</dbReference>
<dbReference type="AlphaFoldDB" id="A0AAJ5X4Y0"/>
<evidence type="ECO:0000313" key="5">
    <source>
        <dbReference type="EMBL" id="WEK41113.1"/>
    </source>
</evidence>
<organism evidence="5 6">
    <name type="scientific">Candidatus Brevundimonas colombiensis</name>
    <dbReference type="NCBI Taxonomy" id="3121376"/>
    <lineage>
        <taxon>Bacteria</taxon>
        <taxon>Pseudomonadati</taxon>
        <taxon>Pseudomonadota</taxon>
        <taxon>Alphaproteobacteria</taxon>
        <taxon>Caulobacterales</taxon>
        <taxon>Caulobacteraceae</taxon>
        <taxon>Brevundimonas</taxon>
    </lineage>
</organism>
<dbReference type="InterPro" id="IPR036388">
    <property type="entry name" value="WH-like_DNA-bd_sf"/>
</dbReference>
<evidence type="ECO:0000259" key="4">
    <source>
        <dbReference type="PROSITE" id="PS50043"/>
    </source>
</evidence>
<keyword evidence="1" id="KW-0238">DNA-binding</keyword>
<evidence type="ECO:0000256" key="2">
    <source>
        <dbReference type="SAM" id="MobiDB-lite"/>
    </source>
</evidence>
<gene>
    <name evidence="5" type="ORF">P0Y50_05770</name>
</gene>
<name>A0AAJ5X4Y0_9CAUL</name>
<dbReference type="Proteomes" id="UP001213664">
    <property type="component" value="Chromosome"/>
</dbReference>
<dbReference type="SUPFAM" id="SSF46894">
    <property type="entry name" value="C-terminal effector domain of the bipartite response regulators"/>
    <property type="match status" value="1"/>
</dbReference>
<feature type="domain" description="HTH luxR-type" evidence="4">
    <location>
        <begin position="1"/>
        <end position="62"/>
    </location>
</feature>
<dbReference type="CDD" id="cd06170">
    <property type="entry name" value="LuxR_C_like"/>
    <property type="match status" value="1"/>
</dbReference>
<dbReference type="PANTHER" id="PTHR43214">
    <property type="entry name" value="TWO-COMPONENT RESPONSE REGULATOR"/>
    <property type="match status" value="1"/>
</dbReference>
<keyword evidence="3" id="KW-0472">Membrane</keyword>
<dbReference type="Pfam" id="PF00196">
    <property type="entry name" value="GerE"/>
    <property type="match status" value="1"/>
</dbReference>
<evidence type="ECO:0000256" key="3">
    <source>
        <dbReference type="SAM" id="Phobius"/>
    </source>
</evidence>
<evidence type="ECO:0000313" key="6">
    <source>
        <dbReference type="Proteomes" id="UP001213664"/>
    </source>
</evidence>
<dbReference type="InterPro" id="IPR000792">
    <property type="entry name" value="Tscrpt_reg_LuxR_C"/>
</dbReference>
<feature type="transmembrane region" description="Helical" evidence="3">
    <location>
        <begin position="172"/>
        <end position="192"/>
    </location>
</feature>
<dbReference type="InterPro" id="IPR016032">
    <property type="entry name" value="Sig_transdc_resp-reg_C-effctor"/>
</dbReference>
<dbReference type="PRINTS" id="PR00038">
    <property type="entry name" value="HTHLUXR"/>
</dbReference>
<dbReference type="PROSITE" id="PS50043">
    <property type="entry name" value="HTH_LUXR_2"/>
    <property type="match status" value="1"/>
</dbReference>
<accession>A0AAJ5X4Y0</accession>
<keyword evidence="3" id="KW-1133">Transmembrane helix</keyword>
<dbReference type="SMART" id="SM00421">
    <property type="entry name" value="HTH_LUXR"/>
    <property type="match status" value="1"/>
</dbReference>
<dbReference type="Gene3D" id="1.10.10.10">
    <property type="entry name" value="Winged helix-like DNA-binding domain superfamily/Winged helix DNA-binding domain"/>
    <property type="match status" value="1"/>
</dbReference>
<evidence type="ECO:0000256" key="1">
    <source>
        <dbReference type="ARBA" id="ARBA00023125"/>
    </source>
</evidence>
<keyword evidence="3" id="KW-0812">Transmembrane</keyword>
<protein>
    <submittedName>
        <fullName evidence="5">Helix-turn-helix transcriptional regulator</fullName>
    </submittedName>
</protein>
<dbReference type="EMBL" id="CP119326">
    <property type="protein sequence ID" value="WEK41113.1"/>
    <property type="molecule type" value="Genomic_DNA"/>
</dbReference>
<feature type="region of interest" description="Disordered" evidence="2">
    <location>
        <begin position="98"/>
        <end position="143"/>
    </location>
</feature>
<dbReference type="InterPro" id="IPR039420">
    <property type="entry name" value="WalR-like"/>
</dbReference>